<gene>
    <name evidence="3" type="ORF">BST42_10115</name>
</gene>
<keyword evidence="4" id="KW-1185">Reference proteome</keyword>
<dbReference type="AlphaFoldDB" id="A0A1X0IYU8"/>
<comment type="caution">
    <text evidence="3">The sequence shown here is derived from an EMBL/GenBank/DDBJ whole genome shotgun (WGS) entry which is preliminary data.</text>
</comment>
<dbReference type="InterPro" id="IPR016163">
    <property type="entry name" value="Ald_DH_C"/>
</dbReference>
<feature type="domain" description="Aldehyde dehydrogenase" evidence="2">
    <location>
        <begin position="162"/>
        <end position="400"/>
    </location>
</feature>
<dbReference type="OrthoDB" id="229416at2"/>
<dbReference type="InterPro" id="IPR016161">
    <property type="entry name" value="Ald_DH/histidinol_DH"/>
</dbReference>
<dbReference type="Proteomes" id="UP000192534">
    <property type="component" value="Unassembled WGS sequence"/>
</dbReference>
<accession>A0A1X0IYU8</accession>
<reference evidence="3 4" key="1">
    <citation type="submission" date="2016-12" db="EMBL/GenBank/DDBJ databases">
        <title>The new phylogeny of genus Mycobacterium.</title>
        <authorList>
            <person name="Tortoli E."/>
            <person name="Trovato A."/>
            <person name="Cirillo D.M."/>
        </authorList>
    </citation>
    <scope>NUCLEOTIDE SEQUENCE [LARGE SCALE GENOMIC DNA]</scope>
    <source>
        <strain evidence="3 4">DSM 44223</strain>
    </source>
</reference>
<evidence type="ECO:0000313" key="3">
    <source>
        <dbReference type="EMBL" id="ORB53763.1"/>
    </source>
</evidence>
<dbReference type="Pfam" id="PF00171">
    <property type="entry name" value="Aldedh"/>
    <property type="match status" value="1"/>
</dbReference>
<evidence type="ECO:0000313" key="4">
    <source>
        <dbReference type="Proteomes" id="UP000192534"/>
    </source>
</evidence>
<evidence type="ECO:0000259" key="2">
    <source>
        <dbReference type="Pfam" id="PF00171"/>
    </source>
</evidence>
<name>A0A1X0IYU8_MYCRH</name>
<dbReference type="RefSeq" id="WP_083118461.1">
    <property type="nucleotide sequence ID" value="NZ_JACKUO010000028.1"/>
</dbReference>
<dbReference type="Gene3D" id="3.40.605.10">
    <property type="entry name" value="Aldehyde Dehydrogenase, Chain A, domain 1"/>
    <property type="match status" value="1"/>
</dbReference>
<organism evidence="3 4">
    <name type="scientific">Mycolicibacterium rhodesiae</name>
    <name type="common">Mycobacterium rhodesiae</name>
    <dbReference type="NCBI Taxonomy" id="36814"/>
    <lineage>
        <taxon>Bacteria</taxon>
        <taxon>Bacillati</taxon>
        <taxon>Actinomycetota</taxon>
        <taxon>Actinomycetes</taxon>
        <taxon>Mycobacteriales</taxon>
        <taxon>Mycobacteriaceae</taxon>
        <taxon>Mycolicibacterium</taxon>
    </lineage>
</organism>
<dbReference type="InterPro" id="IPR016162">
    <property type="entry name" value="Ald_DH_N"/>
</dbReference>
<keyword evidence="1" id="KW-0560">Oxidoreductase</keyword>
<protein>
    <submittedName>
        <fullName evidence="3">Aldehyde dehydrogenase</fullName>
    </submittedName>
</protein>
<evidence type="ECO:0000256" key="1">
    <source>
        <dbReference type="ARBA" id="ARBA00023002"/>
    </source>
</evidence>
<dbReference type="Gene3D" id="3.40.309.10">
    <property type="entry name" value="Aldehyde Dehydrogenase, Chain A, domain 2"/>
    <property type="match status" value="1"/>
</dbReference>
<dbReference type="InterPro" id="IPR015590">
    <property type="entry name" value="Aldehyde_DH_dom"/>
</dbReference>
<sequence length="455" mass="48059">MIDLPGLVPNGEYRSRRREVITDTAGVPVAELSLAPPLYIARTIAAQRTTMPLPIDQRRTALAEAGAAFVDSTAAGLNFESYVQLVSRVSGLPIGVARAQALDVSEAVGAAFRSVQPARPVGAVPDWQVMRPGQAGAIWSRRGAIFGVHASGNAPGVHGLWPQALALGYRVAIRPSRREPFTAHRLVTALRDTGFRDDDVTYLPTDHAGADEIISSADLALVYGGDDVVAKYGSNPSVFVNGPGRTKIVLTAEQDWHEHLDVIVDSISRLGGMACVNTTAVLVEGDAAGLAAAIAQRLRTIEALPADDERAVLPTQPLASAEAIARRVAARAAGTTALLGADQIVADLGDGRAALRPAVHLLAGPDSEKLGTELPFPCVWVTPWERVAGIAVLRNSLVIGAFTEDDSLVTALLTEPTIANVYRGPVPTYYTATGLPHDGFLADFLMRTKGFVRGE</sequence>
<dbReference type="EMBL" id="MVIH01000004">
    <property type="protein sequence ID" value="ORB53763.1"/>
    <property type="molecule type" value="Genomic_DNA"/>
</dbReference>
<proteinExistence type="predicted"/>
<dbReference type="SUPFAM" id="SSF53720">
    <property type="entry name" value="ALDH-like"/>
    <property type="match status" value="1"/>
</dbReference>
<dbReference type="GO" id="GO:0016620">
    <property type="term" value="F:oxidoreductase activity, acting on the aldehyde or oxo group of donors, NAD or NADP as acceptor"/>
    <property type="evidence" value="ECO:0007669"/>
    <property type="project" value="InterPro"/>
</dbReference>